<organism evidence="9 10">
    <name type="scientific">Ganoderma sinense ZZ0214-1</name>
    <dbReference type="NCBI Taxonomy" id="1077348"/>
    <lineage>
        <taxon>Eukaryota</taxon>
        <taxon>Fungi</taxon>
        <taxon>Dikarya</taxon>
        <taxon>Basidiomycota</taxon>
        <taxon>Agaricomycotina</taxon>
        <taxon>Agaricomycetes</taxon>
        <taxon>Polyporales</taxon>
        <taxon>Polyporaceae</taxon>
        <taxon>Ganoderma</taxon>
    </lineage>
</organism>
<evidence type="ECO:0000256" key="3">
    <source>
        <dbReference type="ARBA" id="ARBA00022679"/>
    </source>
</evidence>
<dbReference type="GO" id="GO:0005634">
    <property type="term" value="C:nucleus"/>
    <property type="evidence" value="ECO:0007669"/>
    <property type="project" value="TreeGrafter"/>
</dbReference>
<dbReference type="PANTHER" id="PTHR11085:SF15">
    <property type="entry name" value="NAD-DEPENDENT HISTONE DEACETYLASE HST4"/>
    <property type="match status" value="1"/>
</dbReference>
<comment type="subcellular location">
    <subcellularLocation>
        <location evidence="1">Mitochondrion</location>
    </subcellularLocation>
</comment>
<feature type="region of interest" description="Disordered" evidence="7">
    <location>
        <begin position="1"/>
        <end position="29"/>
    </location>
</feature>
<dbReference type="GO" id="GO:1990414">
    <property type="term" value="P:replication-born double-strand break repair via sister chromatid exchange"/>
    <property type="evidence" value="ECO:0007669"/>
    <property type="project" value="TreeGrafter"/>
</dbReference>
<dbReference type="Proteomes" id="UP000230002">
    <property type="component" value="Unassembled WGS sequence"/>
</dbReference>
<dbReference type="AlphaFoldDB" id="A0A2G8SGR9"/>
<dbReference type="GO" id="GO:0000122">
    <property type="term" value="P:negative regulation of transcription by RNA polymerase II"/>
    <property type="evidence" value="ECO:0007669"/>
    <property type="project" value="TreeGrafter"/>
</dbReference>
<comment type="caution">
    <text evidence="9">The sequence shown here is derived from an EMBL/GenBank/DDBJ whole genome shotgun (WGS) entry which is preliminary data.</text>
</comment>
<evidence type="ECO:0000259" key="8">
    <source>
        <dbReference type="PROSITE" id="PS50305"/>
    </source>
</evidence>
<dbReference type="SUPFAM" id="SSF52467">
    <property type="entry name" value="DHS-like NAD/FAD-binding domain"/>
    <property type="match status" value="1"/>
</dbReference>
<keyword evidence="6" id="KW-0862">Zinc</keyword>
<gene>
    <name evidence="9" type="ORF">GSI_05015</name>
</gene>
<keyword evidence="10" id="KW-1185">Reference proteome</keyword>
<dbReference type="GO" id="GO:0070403">
    <property type="term" value="F:NAD+ binding"/>
    <property type="evidence" value="ECO:0007669"/>
    <property type="project" value="InterPro"/>
</dbReference>
<feature type="binding site" evidence="6">
    <location>
        <position position="46"/>
    </location>
    <ligand>
        <name>Zn(2+)</name>
        <dbReference type="ChEBI" id="CHEBI:29105"/>
    </ligand>
</feature>
<dbReference type="GO" id="GO:0017136">
    <property type="term" value="F:histone deacetylase activity, NAD-dependent"/>
    <property type="evidence" value="ECO:0007669"/>
    <property type="project" value="TreeGrafter"/>
</dbReference>
<dbReference type="GO" id="GO:0031508">
    <property type="term" value="P:pericentric heterochromatin formation"/>
    <property type="evidence" value="ECO:0007669"/>
    <property type="project" value="TreeGrafter"/>
</dbReference>
<dbReference type="OrthoDB" id="2919105at2759"/>
<sequence>MEAPPTHIAQPNVDDRSTTRSSSPPRKTPKCIPLHGTLHLMHCVACTHSYPLRDYIDSMISGIPPPCPQCTNLETTRRLIGKRPRGIKKLRPSVVLYNEDHKDGEAVGNIVFKDLVGCPQGNGRGADLLLVVGTSLRVSGAKRIVREFSKAVQSRHDSMNPPSDAPADSATLFSQGQITPTLSPADGSMGRGDEPPIRTIYLNLEFPVPTRQWDGVFDVWIHGDVQAFATMVHEELKLEERVKEAAKQRLMLAMSALSGLHVPAVNDCSQLRWSVIAHNAENTATPRGAAVRRDHHPPGLPLHHPEPRFCDPLPYPFPSAAATPKSLYFYSLPATSPIPLESCLVLDKRYAEDAERMRLPEHGKQRPIQRDYA</sequence>
<comment type="similarity">
    <text evidence="2">Belongs to the sirtuin family. Class I subfamily.</text>
</comment>
<dbReference type="PROSITE" id="PS50305">
    <property type="entry name" value="SIRTUIN"/>
    <property type="match status" value="1"/>
</dbReference>
<feature type="binding site" evidence="6">
    <location>
        <position position="67"/>
    </location>
    <ligand>
        <name>Zn(2+)</name>
        <dbReference type="ChEBI" id="CHEBI:29105"/>
    </ligand>
</feature>
<dbReference type="GO" id="GO:0031934">
    <property type="term" value="C:mating-type region heterochromatin"/>
    <property type="evidence" value="ECO:0007669"/>
    <property type="project" value="TreeGrafter"/>
</dbReference>
<dbReference type="InterPro" id="IPR029035">
    <property type="entry name" value="DHS-like_NAD/FAD-binding_dom"/>
</dbReference>
<evidence type="ECO:0000313" key="9">
    <source>
        <dbReference type="EMBL" id="PIL32897.1"/>
    </source>
</evidence>
<keyword evidence="5" id="KW-0496">Mitochondrion</keyword>
<keyword evidence="6" id="KW-0479">Metal-binding</keyword>
<evidence type="ECO:0000256" key="7">
    <source>
        <dbReference type="SAM" id="MobiDB-lite"/>
    </source>
</evidence>
<dbReference type="GO" id="GO:0046872">
    <property type="term" value="F:metal ion binding"/>
    <property type="evidence" value="ECO:0007669"/>
    <property type="project" value="UniProtKB-KW"/>
</dbReference>
<protein>
    <recommendedName>
        <fullName evidence="8">Deacetylase sirtuin-type domain-containing protein</fullName>
    </recommendedName>
</protein>
<evidence type="ECO:0000256" key="5">
    <source>
        <dbReference type="ARBA" id="ARBA00023128"/>
    </source>
</evidence>
<dbReference type="InterPro" id="IPR050134">
    <property type="entry name" value="NAD-dep_sirtuin_deacylases"/>
</dbReference>
<keyword evidence="3" id="KW-0808">Transferase</keyword>
<dbReference type="STRING" id="1077348.A0A2G8SGR9"/>
<dbReference type="EMBL" id="AYKW01000009">
    <property type="protein sequence ID" value="PIL32897.1"/>
    <property type="molecule type" value="Genomic_DNA"/>
</dbReference>
<dbReference type="InterPro" id="IPR026590">
    <property type="entry name" value="Ssirtuin_cat_dom"/>
</dbReference>
<dbReference type="Gene3D" id="3.40.50.1220">
    <property type="entry name" value="TPP-binding domain"/>
    <property type="match status" value="1"/>
</dbReference>
<feature type="binding site" evidence="6">
    <location>
        <position position="70"/>
    </location>
    <ligand>
        <name>Zn(2+)</name>
        <dbReference type="ChEBI" id="CHEBI:29105"/>
    </ligand>
</feature>
<dbReference type="PANTHER" id="PTHR11085">
    <property type="entry name" value="NAD-DEPENDENT PROTEIN DEACYLASE SIRTUIN-5, MITOCHONDRIAL-RELATED"/>
    <property type="match status" value="1"/>
</dbReference>
<accession>A0A2G8SGR9</accession>
<feature type="domain" description="Deacetylase sirtuin-type" evidence="8">
    <location>
        <begin position="1"/>
        <end position="239"/>
    </location>
</feature>
<proteinExistence type="inferred from homology"/>
<dbReference type="GO" id="GO:0005739">
    <property type="term" value="C:mitochondrion"/>
    <property type="evidence" value="ECO:0007669"/>
    <property type="project" value="UniProtKB-SubCell"/>
</dbReference>
<evidence type="ECO:0000256" key="4">
    <source>
        <dbReference type="ARBA" id="ARBA00023027"/>
    </source>
</evidence>
<evidence type="ECO:0000256" key="6">
    <source>
        <dbReference type="PROSITE-ProRule" id="PRU00236"/>
    </source>
</evidence>
<evidence type="ECO:0000256" key="1">
    <source>
        <dbReference type="ARBA" id="ARBA00004173"/>
    </source>
</evidence>
<feature type="binding site" evidence="6">
    <location>
        <position position="43"/>
    </location>
    <ligand>
        <name>Zn(2+)</name>
        <dbReference type="ChEBI" id="CHEBI:29105"/>
    </ligand>
</feature>
<dbReference type="Pfam" id="PF02146">
    <property type="entry name" value="SIR2"/>
    <property type="match status" value="1"/>
</dbReference>
<evidence type="ECO:0000313" key="10">
    <source>
        <dbReference type="Proteomes" id="UP000230002"/>
    </source>
</evidence>
<name>A0A2G8SGR9_9APHY</name>
<evidence type="ECO:0000256" key="2">
    <source>
        <dbReference type="ARBA" id="ARBA00006924"/>
    </source>
</evidence>
<dbReference type="GO" id="GO:0006282">
    <property type="term" value="P:regulation of DNA repair"/>
    <property type="evidence" value="ECO:0007669"/>
    <property type="project" value="TreeGrafter"/>
</dbReference>
<dbReference type="InterPro" id="IPR003000">
    <property type="entry name" value="Sirtuin"/>
</dbReference>
<feature type="active site" description="Proton acceptor" evidence="6">
    <location>
        <position position="35"/>
    </location>
</feature>
<reference evidence="9 10" key="1">
    <citation type="journal article" date="2015" name="Sci. Rep.">
        <title>Chromosome-level genome map provides insights into diverse defense mechanisms in the medicinal fungus Ganoderma sinense.</title>
        <authorList>
            <person name="Zhu Y."/>
            <person name="Xu J."/>
            <person name="Sun C."/>
            <person name="Zhou S."/>
            <person name="Xu H."/>
            <person name="Nelson D.R."/>
            <person name="Qian J."/>
            <person name="Song J."/>
            <person name="Luo H."/>
            <person name="Xiang L."/>
            <person name="Li Y."/>
            <person name="Xu Z."/>
            <person name="Ji A."/>
            <person name="Wang L."/>
            <person name="Lu S."/>
            <person name="Hayward A."/>
            <person name="Sun W."/>
            <person name="Li X."/>
            <person name="Schwartz D.C."/>
            <person name="Wang Y."/>
            <person name="Chen S."/>
        </authorList>
    </citation>
    <scope>NUCLEOTIDE SEQUENCE [LARGE SCALE GENOMIC DNA]</scope>
    <source>
        <strain evidence="9 10">ZZ0214-1</strain>
    </source>
</reference>
<keyword evidence="4" id="KW-0520">NAD</keyword>